<dbReference type="InterPro" id="IPR051278">
    <property type="entry name" value="HdrB/HdrD_reductase"/>
</dbReference>
<gene>
    <name evidence="3" type="ORF">SAMN02745124_00796</name>
</gene>
<keyword evidence="1" id="KW-0560">Oxidoreductase</keyword>
<organism evidence="3 4">
    <name type="scientific">Desulfofustis glycolicus DSM 9705</name>
    <dbReference type="NCBI Taxonomy" id="1121409"/>
    <lineage>
        <taxon>Bacteria</taxon>
        <taxon>Pseudomonadati</taxon>
        <taxon>Thermodesulfobacteriota</taxon>
        <taxon>Desulfobulbia</taxon>
        <taxon>Desulfobulbales</taxon>
        <taxon>Desulfocapsaceae</taxon>
        <taxon>Desulfofustis</taxon>
    </lineage>
</organism>
<dbReference type="PANTHER" id="PTHR42947">
    <property type="entry name" value="COB--COM HETERODISULFIDE REDUCTASE SUBUNIT B 1"/>
    <property type="match status" value="1"/>
</dbReference>
<dbReference type="Gene3D" id="1.20.1050.140">
    <property type="match status" value="1"/>
</dbReference>
<dbReference type="GO" id="GO:0016491">
    <property type="term" value="F:oxidoreductase activity"/>
    <property type="evidence" value="ECO:0007669"/>
    <property type="project" value="UniProtKB-KW"/>
</dbReference>
<feature type="domain" description="Cysteine-rich" evidence="2">
    <location>
        <begin position="4"/>
        <end position="83"/>
    </location>
</feature>
<dbReference type="InterPro" id="IPR004017">
    <property type="entry name" value="Cys_rich_dom"/>
</dbReference>
<dbReference type="AlphaFoldDB" id="A0A1M5TM14"/>
<proteinExistence type="predicted"/>
<evidence type="ECO:0000313" key="3">
    <source>
        <dbReference type="EMBL" id="SHH51711.1"/>
    </source>
</evidence>
<accession>A0A1M5TM14</accession>
<reference evidence="3 4" key="1">
    <citation type="submission" date="2016-11" db="EMBL/GenBank/DDBJ databases">
        <authorList>
            <person name="Jaros S."/>
            <person name="Januszkiewicz K."/>
            <person name="Wedrychowicz H."/>
        </authorList>
    </citation>
    <scope>NUCLEOTIDE SEQUENCE [LARGE SCALE GENOMIC DNA]</scope>
    <source>
        <strain evidence="3 4">DSM 9705</strain>
    </source>
</reference>
<dbReference type="Proteomes" id="UP000184139">
    <property type="component" value="Unassembled WGS sequence"/>
</dbReference>
<dbReference type="Pfam" id="PF02754">
    <property type="entry name" value="CCG"/>
    <property type="match status" value="2"/>
</dbReference>
<dbReference type="STRING" id="1121409.SAMN02745124_00796"/>
<feature type="domain" description="Cysteine-rich" evidence="2">
    <location>
        <begin position="147"/>
        <end position="236"/>
    </location>
</feature>
<evidence type="ECO:0000256" key="1">
    <source>
        <dbReference type="ARBA" id="ARBA00023002"/>
    </source>
</evidence>
<evidence type="ECO:0000259" key="2">
    <source>
        <dbReference type="Pfam" id="PF02754"/>
    </source>
</evidence>
<protein>
    <submittedName>
        <fullName evidence="3">Heterodisulfide reductase subunit B</fullName>
    </submittedName>
</protein>
<keyword evidence="4" id="KW-1185">Reference proteome</keyword>
<dbReference type="PANTHER" id="PTHR42947:SF1">
    <property type="entry name" value="COB--COM HETERODISULFIDE REDUCTASE SUBUNIT B 1"/>
    <property type="match status" value="1"/>
</dbReference>
<dbReference type="OrthoDB" id="9777685at2"/>
<name>A0A1M5TM14_9BACT</name>
<sequence>MKLAFFQGCNIPIRIEQYAVSTQAVLQRFGVELAVVPEFTCCGYPVRNVDEESYIMPSVRNLAIAEKMGLDIMVICNCCFASLQKARSVLAGDPQLAGKINQLLAKEDLHYTGTGEVKHFLTVLHEDIGVEEIKNQLVNQFSGLDLAVILGCHILRPREVTQFDDSFVPAITDDLVRLTGATCLDWQGRLECCGAALAGLNNEVADRLLNEKINGARAAGAAFMVPICSYCHLQFDTNQLQVRAGGPDYETLPVLLYPQLLGLCLGIDEKILGIEQNNTVNDRVLDQLRDLLGPPVEDKKKKRRSAKTGTTHE</sequence>
<dbReference type="EMBL" id="FQXS01000003">
    <property type="protein sequence ID" value="SHH51711.1"/>
    <property type="molecule type" value="Genomic_DNA"/>
</dbReference>
<dbReference type="RefSeq" id="WP_073373529.1">
    <property type="nucleotide sequence ID" value="NZ_FQXS01000003.1"/>
</dbReference>
<evidence type="ECO:0000313" key="4">
    <source>
        <dbReference type="Proteomes" id="UP000184139"/>
    </source>
</evidence>